<reference evidence="2" key="1">
    <citation type="submission" date="2021-06" db="EMBL/GenBank/DDBJ databases">
        <authorList>
            <person name="Hodson N. C."/>
            <person name="Mongue J. A."/>
            <person name="Jaron S. K."/>
        </authorList>
    </citation>
    <scope>NUCLEOTIDE SEQUENCE</scope>
</reference>
<protein>
    <submittedName>
        <fullName evidence="2">Uncharacterized protein</fullName>
    </submittedName>
</protein>
<dbReference type="AlphaFoldDB" id="A0A8J2L205"/>
<keyword evidence="1" id="KW-0175">Coiled coil</keyword>
<name>A0A8J2L205_9HEXA</name>
<feature type="coiled-coil region" evidence="1">
    <location>
        <begin position="1"/>
        <end position="63"/>
    </location>
</feature>
<dbReference type="Proteomes" id="UP000708208">
    <property type="component" value="Unassembled WGS sequence"/>
</dbReference>
<comment type="caution">
    <text evidence="2">The sequence shown here is derived from an EMBL/GenBank/DDBJ whole genome shotgun (WGS) entry which is preliminary data.</text>
</comment>
<keyword evidence="3" id="KW-1185">Reference proteome</keyword>
<evidence type="ECO:0000313" key="2">
    <source>
        <dbReference type="EMBL" id="CAG7827454.1"/>
    </source>
</evidence>
<proteinExistence type="predicted"/>
<gene>
    <name evidence="2" type="ORF">AFUS01_LOCUS37443</name>
</gene>
<sequence length="183" mass="20713">MDIMDQKITASTNRMEQMESKITASTNSMEQMESKIAASTNRMEQMENKNTALSVELKDLNSRLIKNSRDFEKAELYEDKDFYGKEFKIDNKDGANCFNADYIYRQYSFHNANDFMNMASSVKLNGNCVRLVSMGMTTMGMYVMVNARFVTSAGQKTLKSVHLSMYTCQPQASDSDIPAALTS</sequence>
<dbReference type="EMBL" id="CAJVCH010543579">
    <property type="protein sequence ID" value="CAG7827454.1"/>
    <property type="molecule type" value="Genomic_DNA"/>
</dbReference>
<evidence type="ECO:0000313" key="3">
    <source>
        <dbReference type="Proteomes" id="UP000708208"/>
    </source>
</evidence>
<organism evidence="2 3">
    <name type="scientific">Allacma fusca</name>
    <dbReference type="NCBI Taxonomy" id="39272"/>
    <lineage>
        <taxon>Eukaryota</taxon>
        <taxon>Metazoa</taxon>
        <taxon>Ecdysozoa</taxon>
        <taxon>Arthropoda</taxon>
        <taxon>Hexapoda</taxon>
        <taxon>Collembola</taxon>
        <taxon>Symphypleona</taxon>
        <taxon>Sminthuridae</taxon>
        <taxon>Allacma</taxon>
    </lineage>
</organism>
<evidence type="ECO:0000256" key="1">
    <source>
        <dbReference type="SAM" id="Coils"/>
    </source>
</evidence>
<accession>A0A8J2L205</accession>